<feature type="signal peptide" evidence="1">
    <location>
        <begin position="1"/>
        <end position="19"/>
    </location>
</feature>
<proteinExistence type="predicted"/>
<dbReference type="PIRSF" id="PIRSF029171">
    <property type="entry name" value="Esterase_LipA"/>
    <property type="match status" value="1"/>
</dbReference>
<accession>A0A3M2KWQ1</accession>
<keyword evidence="3" id="KW-1185">Reference proteome</keyword>
<protein>
    <submittedName>
        <fullName evidence="2">Lipase</fullName>
    </submittedName>
</protein>
<dbReference type="OrthoDB" id="9798122at2"/>
<dbReference type="PANTHER" id="PTHR34853:SF1">
    <property type="entry name" value="LIPASE 5"/>
    <property type="match status" value="1"/>
</dbReference>
<organism evidence="2 3">
    <name type="scientific">Nocardia stercoris</name>
    <dbReference type="NCBI Taxonomy" id="2483361"/>
    <lineage>
        <taxon>Bacteria</taxon>
        <taxon>Bacillati</taxon>
        <taxon>Actinomycetota</taxon>
        <taxon>Actinomycetes</taxon>
        <taxon>Mycobacteriales</taxon>
        <taxon>Nocardiaceae</taxon>
        <taxon>Nocardia</taxon>
    </lineage>
</organism>
<dbReference type="GO" id="GO:0016042">
    <property type="term" value="P:lipid catabolic process"/>
    <property type="evidence" value="ECO:0007669"/>
    <property type="project" value="InterPro"/>
</dbReference>
<sequence>MLRVVVPIGVLLAATGAAASPAAATPNTVDPFYAPPADYADATPGSILRIRPIQASYMQLIPMPVQAWQLLYRTTGADGQPYAAVTTVLRPAHATQPTAILSFQNMTDAIAPQCMPSQDLQQGAVPWFDPSKPGPIQLSTMANETPMIAAALARGWAVSVPDTGGIDNHFESPHEPGYVVLDGIRAAENFAPAGLPGPGTRAVLWGYSGGAITSAWAAQEQPHYAPELNLAGAALGGPVGDMGTGIRAANGTPVGGALVPVAMMGMMQDSPEFTAALDRYLTPEGRQRIAAATNNCAPQNLLSNMGFDAGQFLTAPLDDVLADPVISAALRERNLGGAAPTVPLYVYNAIDDEGSAITGVDRMVSAYCDAGTAVTYRREQTDYPVSGHTGEWFAGAPAALAWLQQRAENPVEQTGCDIRSVPATIVDPAALDSLATGIIGGPIRVMLGY</sequence>
<dbReference type="Proteomes" id="UP000279275">
    <property type="component" value="Unassembled WGS sequence"/>
</dbReference>
<evidence type="ECO:0000256" key="1">
    <source>
        <dbReference type="SAM" id="SignalP"/>
    </source>
</evidence>
<dbReference type="SUPFAM" id="SSF53474">
    <property type="entry name" value="alpha/beta-Hydrolases"/>
    <property type="match status" value="1"/>
</dbReference>
<dbReference type="InterPro" id="IPR029058">
    <property type="entry name" value="AB_hydrolase_fold"/>
</dbReference>
<dbReference type="Gene3D" id="1.10.260.130">
    <property type="match status" value="1"/>
</dbReference>
<dbReference type="RefSeq" id="WP_122190687.1">
    <property type="nucleotide sequence ID" value="NZ_RFFH01000014.1"/>
</dbReference>
<dbReference type="Pfam" id="PF03583">
    <property type="entry name" value="LIP"/>
    <property type="match status" value="1"/>
</dbReference>
<keyword evidence="1" id="KW-0732">Signal</keyword>
<reference evidence="2 3" key="1">
    <citation type="submission" date="2018-10" db="EMBL/GenBank/DDBJ databases">
        <title>Isolation from cow dung.</title>
        <authorList>
            <person name="Ling L."/>
        </authorList>
    </citation>
    <scope>NUCLEOTIDE SEQUENCE [LARGE SCALE GENOMIC DNA]</scope>
    <source>
        <strain evidence="2 3">NEAU-LL90</strain>
    </source>
</reference>
<gene>
    <name evidence="2" type="ORF">EBN03_25570</name>
</gene>
<feature type="chain" id="PRO_5017989577" evidence="1">
    <location>
        <begin position="20"/>
        <end position="449"/>
    </location>
</feature>
<dbReference type="AlphaFoldDB" id="A0A3M2KWQ1"/>
<dbReference type="PANTHER" id="PTHR34853">
    <property type="match status" value="1"/>
</dbReference>
<evidence type="ECO:0000313" key="3">
    <source>
        <dbReference type="Proteomes" id="UP000279275"/>
    </source>
</evidence>
<evidence type="ECO:0000313" key="2">
    <source>
        <dbReference type="EMBL" id="RMI29454.1"/>
    </source>
</evidence>
<dbReference type="GO" id="GO:0004806">
    <property type="term" value="F:triacylglycerol lipase activity"/>
    <property type="evidence" value="ECO:0007669"/>
    <property type="project" value="InterPro"/>
</dbReference>
<comment type="caution">
    <text evidence="2">The sequence shown here is derived from an EMBL/GenBank/DDBJ whole genome shotgun (WGS) entry which is preliminary data.</text>
</comment>
<dbReference type="InterPro" id="IPR005152">
    <property type="entry name" value="Lipase_secreted"/>
</dbReference>
<name>A0A3M2KWQ1_9NOCA</name>
<dbReference type="EMBL" id="RFFH01000014">
    <property type="protein sequence ID" value="RMI29454.1"/>
    <property type="molecule type" value="Genomic_DNA"/>
</dbReference>
<dbReference type="Gene3D" id="3.40.50.1820">
    <property type="entry name" value="alpha/beta hydrolase"/>
    <property type="match status" value="1"/>
</dbReference>